<gene>
    <name evidence="3" type="ORF">FHS29_000386</name>
</gene>
<feature type="transmembrane region" description="Helical" evidence="1">
    <location>
        <begin position="113"/>
        <end position="139"/>
    </location>
</feature>
<evidence type="ECO:0000256" key="1">
    <source>
        <dbReference type="SAM" id="Phobius"/>
    </source>
</evidence>
<name>A0A841CDH9_9PSEU</name>
<dbReference type="RefSeq" id="WP_312864701.1">
    <property type="nucleotide sequence ID" value="NZ_JACHJN010000001.1"/>
</dbReference>
<keyword evidence="1" id="KW-1133">Transmembrane helix</keyword>
<evidence type="ECO:0000259" key="2">
    <source>
        <dbReference type="Pfam" id="PF25547"/>
    </source>
</evidence>
<dbReference type="Proteomes" id="UP000547510">
    <property type="component" value="Unassembled WGS sequence"/>
</dbReference>
<feature type="transmembrane region" description="Helical" evidence="1">
    <location>
        <begin position="88"/>
        <end position="107"/>
    </location>
</feature>
<evidence type="ECO:0000313" key="4">
    <source>
        <dbReference type="Proteomes" id="UP000547510"/>
    </source>
</evidence>
<dbReference type="EMBL" id="JACHJN010000001">
    <property type="protein sequence ID" value="MBB5953816.1"/>
    <property type="molecule type" value="Genomic_DNA"/>
</dbReference>
<dbReference type="AlphaFoldDB" id="A0A841CDH9"/>
<sequence>MTTGIMLPAELSGLLNTLGFNWPEGDEGKLFDMAGEWIAFGDRLSGSVGEAHGQAEVVWSQNKAEAVERFRSFWDGDDAPKNNLDDGATAAAMVGAGLYVCAGALIALKVAVIAQLVVLAIQIAQAIATAVVTFGASLLEIPIFRQITKLLLDQALDIAINAVLNG</sequence>
<keyword evidence="1" id="KW-0812">Transmembrane</keyword>
<comment type="caution">
    <text evidence="3">The sequence shown here is derived from an EMBL/GenBank/DDBJ whole genome shotgun (WGS) entry which is preliminary data.</text>
</comment>
<accession>A0A841CDH9</accession>
<proteinExistence type="predicted"/>
<feature type="domain" description="Outer membrane channel protein CpnT-like N-terminal" evidence="2">
    <location>
        <begin position="19"/>
        <end position="138"/>
    </location>
</feature>
<keyword evidence="4" id="KW-1185">Reference proteome</keyword>
<reference evidence="3 4" key="1">
    <citation type="submission" date="2020-08" db="EMBL/GenBank/DDBJ databases">
        <title>Genomic Encyclopedia of Type Strains, Phase III (KMG-III): the genomes of soil and plant-associated and newly described type strains.</title>
        <authorList>
            <person name="Whitman W."/>
        </authorList>
    </citation>
    <scope>NUCLEOTIDE SEQUENCE [LARGE SCALE GENOMIC DNA]</scope>
    <source>
        <strain evidence="3 4">CECT 8640</strain>
    </source>
</reference>
<keyword evidence="1" id="KW-0472">Membrane</keyword>
<organism evidence="3 4">
    <name type="scientific">Saccharothrix tamanrassetensis</name>
    <dbReference type="NCBI Taxonomy" id="1051531"/>
    <lineage>
        <taxon>Bacteria</taxon>
        <taxon>Bacillati</taxon>
        <taxon>Actinomycetota</taxon>
        <taxon>Actinomycetes</taxon>
        <taxon>Pseudonocardiales</taxon>
        <taxon>Pseudonocardiaceae</taxon>
        <taxon>Saccharothrix</taxon>
    </lineage>
</organism>
<dbReference type="Pfam" id="PF25547">
    <property type="entry name" value="WXG100_2"/>
    <property type="match status" value="1"/>
</dbReference>
<evidence type="ECO:0000313" key="3">
    <source>
        <dbReference type="EMBL" id="MBB5953816.1"/>
    </source>
</evidence>
<protein>
    <recommendedName>
        <fullName evidence="2">Outer membrane channel protein CpnT-like N-terminal domain-containing protein</fullName>
    </recommendedName>
</protein>
<dbReference type="InterPro" id="IPR057746">
    <property type="entry name" value="CpnT-like_N"/>
</dbReference>